<dbReference type="GO" id="GO:0015344">
    <property type="term" value="F:siderophore uptake transmembrane transporter activity"/>
    <property type="evidence" value="ECO:0007669"/>
    <property type="project" value="TreeGrafter"/>
</dbReference>
<dbReference type="Gene3D" id="2.60.40.1120">
    <property type="entry name" value="Carboxypeptidase-like, regulatory domain"/>
    <property type="match status" value="1"/>
</dbReference>
<evidence type="ECO:0000259" key="15">
    <source>
        <dbReference type="Pfam" id="PF07715"/>
    </source>
</evidence>
<proteinExistence type="inferred from homology"/>
<feature type="signal peptide" evidence="13">
    <location>
        <begin position="1"/>
        <end position="17"/>
    </location>
</feature>
<comment type="similarity">
    <text evidence="10 11">Belongs to the TonB-dependent receptor family.</text>
</comment>
<dbReference type="Gene3D" id="2.40.170.20">
    <property type="entry name" value="TonB-dependent receptor, beta-barrel domain"/>
    <property type="match status" value="1"/>
</dbReference>
<dbReference type="EMBL" id="FZOU01000004">
    <property type="protein sequence ID" value="SNT10896.1"/>
    <property type="molecule type" value="Genomic_DNA"/>
</dbReference>
<dbReference type="InterPro" id="IPR008969">
    <property type="entry name" value="CarboxyPept-like_regulatory"/>
</dbReference>
<dbReference type="SUPFAM" id="SSF49464">
    <property type="entry name" value="Carboxypeptidase regulatory domain-like"/>
    <property type="match status" value="1"/>
</dbReference>
<dbReference type="PANTHER" id="PTHR30069">
    <property type="entry name" value="TONB-DEPENDENT OUTER MEMBRANE RECEPTOR"/>
    <property type="match status" value="1"/>
</dbReference>
<dbReference type="PROSITE" id="PS52016">
    <property type="entry name" value="TONB_DEPENDENT_REC_3"/>
    <property type="match status" value="1"/>
</dbReference>
<protein>
    <submittedName>
        <fullName evidence="16">Outer membrane cobalamin receptor protein</fullName>
    </submittedName>
</protein>
<dbReference type="Pfam" id="PF00593">
    <property type="entry name" value="TonB_dep_Rec_b-barrel"/>
    <property type="match status" value="1"/>
</dbReference>
<keyword evidence="3 10" id="KW-1134">Transmembrane beta strand</keyword>
<evidence type="ECO:0000256" key="7">
    <source>
        <dbReference type="ARBA" id="ARBA00023136"/>
    </source>
</evidence>
<dbReference type="AlphaFoldDB" id="A0A239JY22"/>
<feature type="chain" id="PRO_5012851058" evidence="13">
    <location>
        <begin position="18"/>
        <end position="755"/>
    </location>
</feature>
<evidence type="ECO:0000256" key="10">
    <source>
        <dbReference type="PROSITE-ProRule" id="PRU01360"/>
    </source>
</evidence>
<dbReference type="SUPFAM" id="SSF56935">
    <property type="entry name" value="Porins"/>
    <property type="match status" value="1"/>
</dbReference>
<dbReference type="CDD" id="cd01347">
    <property type="entry name" value="ligand_gated_channel"/>
    <property type="match status" value="1"/>
</dbReference>
<dbReference type="PANTHER" id="PTHR30069:SF29">
    <property type="entry name" value="HEMOGLOBIN AND HEMOGLOBIN-HAPTOGLOBIN-BINDING PROTEIN 1-RELATED"/>
    <property type="match status" value="1"/>
</dbReference>
<evidence type="ECO:0000256" key="1">
    <source>
        <dbReference type="ARBA" id="ARBA00004571"/>
    </source>
</evidence>
<keyword evidence="5 13" id="KW-0732">Signal</keyword>
<dbReference type="Pfam" id="PF13620">
    <property type="entry name" value="CarboxypepD_reg"/>
    <property type="match status" value="1"/>
</dbReference>
<evidence type="ECO:0000256" key="4">
    <source>
        <dbReference type="ARBA" id="ARBA00022692"/>
    </source>
</evidence>
<dbReference type="Pfam" id="PF07715">
    <property type="entry name" value="Plug"/>
    <property type="match status" value="1"/>
</dbReference>
<feature type="domain" description="TonB-dependent receptor-like beta-barrel" evidence="14">
    <location>
        <begin position="311"/>
        <end position="720"/>
    </location>
</feature>
<gene>
    <name evidence="16" type="ORF">SAMN05421770_104204</name>
</gene>
<evidence type="ECO:0000256" key="8">
    <source>
        <dbReference type="ARBA" id="ARBA00023170"/>
    </source>
</evidence>
<feature type="region of interest" description="Disordered" evidence="12">
    <location>
        <begin position="333"/>
        <end position="352"/>
    </location>
</feature>
<sequence length="755" mass="82528">MRKAVALVLLLPFLANAQNASQQIDGHVLDPHGAAIPHATVILRNALNGIAQQTETTNSGEYRFNAVASGEYILTASANGLASATRSVQVKSGPGPSSADIKLAVATVEQNVTVVSASRVEELQQDTPLPVDVVTQQRIQRTGYENVADVLSELPGIVTRNNSSFFGSSEEMINGVPSADVLVLQDGLPLVGARGINSGIIDLGQQDIGRLDRIEVVRGAASALYGTDAVGGVINLITHEPTHPFEGGLRVSGGTLGAFDGDLDLGTQFKKLSAFTDLELHHVNSYTLIPGDESTIGANNQRYDGMVKLSYSFSPKASIGYTVNAYHDNATGKNTDSTGTSASGYDSATSNDSTQTHALVGDFAPTSTTVIQTRLYEARYDSNSWSNPLNADNSVGAQFDYGNLYERYHRADATVSQQISSWNFLQGGDEWVQDSYRGLNRIVGNDNGQQITTNDVWLQDRIQPWKRLIIDVGSRYDHHSLYGGHVVPKVGLVYKVNDHWTVRSDYGKGFRSPTIGELYYLLLHPEYGYQVIGNPTLKPETSESWSVGAGYQVNRFSLDVTLYRNNLNGLINYIYAGFPMTEADLLALLAQYGIPPTFGALPFTATYVYTNVDQAYTQGINLKGSVLLTRNLKVDAFYAYVDPYSITDKQTLPEVSRNSGYVRAEYVSRKLGMVANIRGNFSDKWLLATGDHEQNYALWNLYASKDIARGIQAYGSIDNLANSRDSLLSQTPPTYDRTDYGRTLRVGMRYTFPHE</sequence>
<evidence type="ECO:0000313" key="16">
    <source>
        <dbReference type="EMBL" id="SNT10896.1"/>
    </source>
</evidence>
<evidence type="ECO:0000256" key="6">
    <source>
        <dbReference type="ARBA" id="ARBA00023077"/>
    </source>
</evidence>
<evidence type="ECO:0000256" key="2">
    <source>
        <dbReference type="ARBA" id="ARBA00022448"/>
    </source>
</evidence>
<reference evidence="16 17" key="1">
    <citation type="submission" date="2017-06" db="EMBL/GenBank/DDBJ databases">
        <authorList>
            <person name="Kim H.J."/>
            <person name="Triplett B.A."/>
        </authorList>
    </citation>
    <scope>NUCLEOTIDE SEQUENCE [LARGE SCALE GENOMIC DNA]</scope>
    <source>
        <strain evidence="16 17">DSM 18704</strain>
    </source>
</reference>
<dbReference type="GO" id="GO:0044718">
    <property type="term" value="P:siderophore transmembrane transport"/>
    <property type="evidence" value="ECO:0007669"/>
    <property type="project" value="TreeGrafter"/>
</dbReference>
<keyword evidence="2 10" id="KW-0813">Transport</keyword>
<dbReference type="GO" id="GO:0009279">
    <property type="term" value="C:cell outer membrane"/>
    <property type="evidence" value="ECO:0007669"/>
    <property type="project" value="UniProtKB-SubCell"/>
</dbReference>
<organism evidence="16 17">
    <name type="scientific">Granulicella rosea</name>
    <dbReference type="NCBI Taxonomy" id="474952"/>
    <lineage>
        <taxon>Bacteria</taxon>
        <taxon>Pseudomonadati</taxon>
        <taxon>Acidobacteriota</taxon>
        <taxon>Terriglobia</taxon>
        <taxon>Terriglobales</taxon>
        <taxon>Acidobacteriaceae</taxon>
        <taxon>Granulicella</taxon>
    </lineage>
</organism>
<evidence type="ECO:0000256" key="5">
    <source>
        <dbReference type="ARBA" id="ARBA00022729"/>
    </source>
</evidence>
<dbReference type="InterPro" id="IPR012910">
    <property type="entry name" value="Plug_dom"/>
</dbReference>
<dbReference type="InterPro" id="IPR036942">
    <property type="entry name" value="Beta-barrel_TonB_sf"/>
</dbReference>
<dbReference type="Gene3D" id="2.170.130.10">
    <property type="entry name" value="TonB-dependent receptor, plug domain"/>
    <property type="match status" value="1"/>
</dbReference>
<evidence type="ECO:0000256" key="3">
    <source>
        <dbReference type="ARBA" id="ARBA00022452"/>
    </source>
</evidence>
<dbReference type="InterPro" id="IPR037066">
    <property type="entry name" value="Plug_dom_sf"/>
</dbReference>
<evidence type="ECO:0000256" key="13">
    <source>
        <dbReference type="SAM" id="SignalP"/>
    </source>
</evidence>
<comment type="subcellular location">
    <subcellularLocation>
        <location evidence="1 10">Cell outer membrane</location>
        <topology evidence="1 10">Multi-pass membrane protein</topology>
    </subcellularLocation>
</comment>
<evidence type="ECO:0000313" key="17">
    <source>
        <dbReference type="Proteomes" id="UP000198356"/>
    </source>
</evidence>
<name>A0A239JY22_9BACT</name>
<keyword evidence="4 10" id="KW-0812">Transmembrane</keyword>
<keyword evidence="9 10" id="KW-0998">Cell outer membrane</keyword>
<accession>A0A239JY22</accession>
<feature type="domain" description="TonB-dependent receptor plug" evidence="15">
    <location>
        <begin position="124"/>
        <end position="233"/>
    </location>
</feature>
<dbReference type="InterPro" id="IPR000531">
    <property type="entry name" value="Beta-barrel_TonB"/>
</dbReference>
<keyword evidence="6 11" id="KW-0798">TonB box</keyword>
<evidence type="ECO:0000256" key="11">
    <source>
        <dbReference type="RuleBase" id="RU003357"/>
    </source>
</evidence>
<evidence type="ECO:0000259" key="14">
    <source>
        <dbReference type="Pfam" id="PF00593"/>
    </source>
</evidence>
<evidence type="ECO:0000256" key="9">
    <source>
        <dbReference type="ARBA" id="ARBA00023237"/>
    </source>
</evidence>
<keyword evidence="7 10" id="KW-0472">Membrane</keyword>
<keyword evidence="8 16" id="KW-0675">Receptor</keyword>
<dbReference type="Proteomes" id="UP000198356">
    <property type="component" value="Unassembled WGS sequence"/>
</dbReference>
<evidence type="ECO:0000256" key="12">
    <source>
        <dbReference type="SAM" id="MobiDB-lite"/>
    </source>
</evidence>
<dbReference type="InterPro" id="IPR039426">
    <property type="entry name" value="TonB-dep_rcpt-like"/>
</dbReference>
<keyword evidence="17" id="KW-1185">Reference proteome</keyword>